<dbReference type="Proteomes" id="UP000594014">
    <property type="component" value="Chromosome"/>
</dbReference>
<organism evidence="1 2">
    <name type="scientific">Anoxybacterium hadale</name>
    <dbReference type="NCBI Taxonomy" id="3408580"/>
    <lineage>
        <taxon>Bacteria</taxon>
        <taxon>Bacillati</taxon>
        <taxon>Bacillota</taxon>
        <taxon>Clostridia</taxon>
        <taxon>Peptostreptococcales</taxon>
        <taxon>Anaerovoracaceae</taxon>
        <taxon>Anoxybacterium</taxon>
    </lineage>
</organism>
<protein>
    <submittedName>
        <fullName evidence="1">Anaerobic carbon-monoxide dehydrogenase catalytic subunit</fullName>
        <ecNumber evidence="1">1.2.7.4</ecNumber>
    </submittedName>
</protein>
<keyword evidence="2" id="KW-1185">Reference proteome</keyword>
<sequence length="655" mass="70562">MSTAEFEKRTVDPAAAEMLTAAGEAQILTSWDRYKAQQPQCKFGLTGICCRICIQGPCRIIPSRPGQDKGICGASAYTIVARNLVRYIAGGASAHSDHGREIAYTLLHTAEGHAKDYKITDGKKLIQVAEKIGVATEGRDEIEIAKDVAVKALEDFGKYDHEPCTWLNATIDEERRLKFKHTNIAPTAIDRAIAQLLHQTHIGTDADPVNIIFGGLKAALADYTGMSLATDLTDVLFGTPQPVLTEANLGVLDAEKVNVAVHGHNPLLSQMVVYAARELEKEAVAAGAKGINLVGICCTGNEVLMREGIPTASNFGSQELVIMTGALDAMIMDVQCISPGVKDLCNCFHTMLITTSNISKVPGSVHIEFNETTAMEDAKKIVKLAIAQYGKRRPERVKIPQLKKQVVGGFSYEALIDLFAKINPDSPISVLTDAIAAGEIKGVCAFAGCNNQKTIHDHATITIAKELAKKDVFLVSTGCAAGALAKAGLLSTEGVEAFAGPGLKKFIKRLEEHSGLNAGLPLVYHMGSCVDNSRVARLWSNMAKNMNIPVPQLPFVASAPEAMSEKSISIGSWVITMGIPCHVGVMPPLEGSELVHGVTTKIARDVFGGYFIFETDPEKAAEKLYERIEKRGWKLRVHKTAAEKYNSSPARVYEG</sequence>
<evidence type="ECO:0000313" key="2">
    <source>
        <dbReference type="Proteomes" id="UP000594014"/>
    </source>
</evidence>
<keyword evidence="1" id="KW-0560">Oxidoreductase</keyword>
<proteinExistence type="predicted"/>
<name>A0ACD1A7F2_9FIRM</name>
<accession>A0ACD1A7F2</accession>
<dbReference type="EMBL" id="CP042469">
    <property type="protein sequence ID" value="QOX62317.1"/>
    <property type="molecule type" value="Genomic_DNA"/>
</dbReference>
<gene>
    <name evidence="1" type="primary">cooS</name>
    <name evidence="1" type="ORF">FRZ06_02565</name>
</gene>
<evidence type="ECO:0000313" key="1">
    <source>
        <dbReference type="EMBL" id="QOX62317.1"/>
    </source>
</evidence>
<reference evidence="1" key="1">
    <citation type="submission" date="2019-08" db="EMBL/GenBank/DDBJ databases">
        <title>Genome sequence of Clostridiales bacterium MT110.</title>
        <authorList>
            <person name="Cao J."/>
        </authorList>
    </citation>
    <scope>NUCLEOTIDE SEQUENCE</scope>
    <source>
        <strain evidence="1">MT110</strain>
    </source>
</reference>
<dbReference type="EC" id="1.2.7.4" evidence="1"/>